<dbReference type="GO" id="GO:0000287">
    <property type="term" value="F:magnesium ion binding"/>
    <property type="evidence" value="ECO:0007669"/>
    <property type="project" value="TreeGrafter"/>
</dbReference>
<accession>U2C684</accession>
<keyword evidence="1" id="KW-0378">Hydrolase</keyword>
<dbReference type="NCBIfam" id="TIGR01484">
    <property type="entry name" value="HAD-SF-IIB"/>
    <property type="match status" value="1"/>
</dbReference>
<organism evidence="1 2">
    <name type="scientific">Bacteroides pyogenes F0041</name>
    <dbReference type="NCBI Taxonomy" id="1321819"/>
    <lineage>
        <taxon>Bacteria</taxon>
        <taxon>Pseudomonadati</taxon>
        <taxon>Bacteroidota</taxon>
        <taxon>Bacteroidia</taxon>
        <taxon>Bacteroidales</taxon>
        <taxon>Bacteroidaceae</taxon>
        <taxon>Bacteroides</taxon>
    </lineage>
</organism>
<evidence type="ECO:0000313" key="1">
    <source>
        <dbReference type="EMBL" id="ERI86004.1"/>
    </source>
</evidence>
<sequence length="270" mass="30370">MQFKKEIMTKALFFDIDGTLVSFKTHRIPSSTVRAIEAAHKKGVKVFIATGRPDAIINNLSELQERNLIDGYITMNGAYCFVGNKVIYKSAIRREEVETMAKFCRQKEAPCIFVEEKDIFMYQPNESLRHIFQDLLHVKAMPTVASFEEVIRKEIFQMTPLITEEEEKELLPYIPNCEISRWYPAFADITAKGNTKQKGIDAIIGHFGLKLEETMAFGDGGNDISMLRHAAVGVAMGQARDEVKAAADYVTAPVDEDGISLALKHFGIIE</sequence>
<dbReference type="GO" id="GO:0016791">
    <property type="term" value="F:phosphatase activity"/>
    <property type="evidence" value="ECO:0007669"/>
    <property type="project" value="TreeGrafter"/>
</dbReference>
<dbReference type="InterPro" id="IPR006379">
    <property type="entry name" value="HAD-SF_hydro_IIB"/>
</dbReference>
<dbReference type="Gene3D" id="3.40.50.1000">
    <property type="entry name" value="HAD superfamily/HAD-like"/>
    <property type="match status" value="1"/>
</dbReference>
<dbReference type="EMBL" id="AWSV01000061">
    <property type="protein sequence ID" value="ERI86004.1"/>
    <property type="molecule type" value="Genomic_DNA"/>
</dbReference>
<dbReference type="InterPro" id="IPR023214">
    <property type="entry name" value="HAD_sf"/>
</dbReference>
<evidence type="ECO:0000313" key="2">
    <source>
        <dbReference type="Proteomes" id="UP000016496"/>
    </source>
</evidence>
<dbReference type="PATRIC" id="fig|1321819.3.peg.1103"/>
<dbReference type="Pfam" id="PF08282">
    <property type="entry name" value="Hydrolase_3"/>
    <property type="match status" value="1"/>
</dbReference>
<dbReference type="PANTHER" id="PTHR10000">
    <property type="entry name" value="PHOSPHOSERINE PHOSPHATASE"/>
    <property type="match status" value="1"/>
</dbReference>
<reference evidence="1 2" key="1">
    <citation type="submission" date="2013-08" db="EMBL/GenBank/DDBJ databases">
        <authorList>
            <person name="Weinstock G."/>
            <person name="Sodergren E."/>
            <person name="Wylie T."/>
            <person name="Fulton L."/>
            <person name="Fulton R."/>
            <person name="Fronick C."/>
            <person name="O'Laughlin M."/>
            <person name="Godfrey J."/>
            <person name="Miner T."/>
            <person name="Herter B."/>
            <person name="Appelbaum E."/>
            <person name="Cordes M."/>
            <person name="Lek S."/>
            <person name="Wollam A."/>
            <person name="Pepin K.H."/>
            <person name="Palsikar V.B."/>
            <person name="Mitreva M."/>
            <person name="Wilson R.K."/>
        </authorList>
    </citation>
    <scope>NUCLEOTIDE SEQUENCE [LARGE SCALE GENOMIC DNA]</scope>
    <source>
        <strain evidence="1 2">F0041</strain>
    </source>
</reference>
<dbReference type="InterPro" id="IPR000150">
    <property type="entry name" value="Cof"/>
</dbReference>
<proteinExistence type="predicted"/>
<dbReference type="PROSITE" id="PS01229">
    <property type="entry name" value="COF_2"/>
    <property type="match status" value="1"/>
</dbReference>
<dbReference type="SFLD" id="SFLDS00003">
    <property type="entry name" value="Haloacid_Dehalogenase"/>
    <property type="match status" value="1"/>
</dbReference>
<dbReference type="CDD" id="cd07517">
    <property type="entry name" value="HAD_HPP"/>
    <property type="match status" value="1"/>
</dbReference>
<dbReference type="InterPro" id="IPR036412">
    <property type="entry name" value="HAD-like_sf"/>
</dbReference>
<comment type="caution">
    <text evidence="1">The sequence shown here is derived from an EMBL/GenBank/DDBJ whole genome shotgun (WGS) entry which is preliminary data.</text>
</comment>
<dbReference type="NCBIfam" id="TIGR00099">
    <property type="entry name" value="Cof-subfamily"/>
    <property type="match status" value="1"/>
</dbReference>
<dbReference type="SUPFAM" id="SSF56784">
    <property type="entry name" value="HAD-like"/>
    <property type="match status" value="1"/>
</dbReference>
<name>U2C684_9BACE</name>
<dbReference type="SFLD" id="SFLDG01144">
    <property type="entry name" value="C2.B.4:_PGP_Like"/>
    <property type="match status" value="1"/>
</dbReference>
<dbReference type="SFLD" id="SFLDG01140">
    <property type="entry name" value="C2.B:_Phosphomannomutase_and_P"/>
    <property type="match status" value="1"/>
</dbReference>
<dbReference type="Proteomes" id="UP000016496">
    <property type="component" value="Unassembled WGS sequence"/>
</dbReference>
<dbReference type="HOGENOM" id="CLU_044146_7_0_10"/>
<dbReference type="Gene3D" id="3.30.1240.10">
    <property type="match status" value="1"/>
</dbReference>
<dbReference type="AlphaFoldDB" id="U2C684"/>
<dbReference type="GO" id="GO:0005829">
    <property type="term" value="C:cytosol"/>
    <property type="evidence" value="ECO:0007669"/>
    <property type="project" value="TreeGrafter"/>
</dbReference>
<gene>
    <name evidence="1" type="ORF">HMPREF1981_01202</name>
</gene>
<protein>
    <submittedName>
        <fullName evidence="1">Cof-like hydrolase</fullName>
    </submittedName>
</protein>
<dbReference type="PANTHER" id="PTHR10000:SF25">
    <property type="entry name" value="PHOSPHATASE YKRA-RELATED"/>
    <property type="match status" value="1"/>
</dbReference>
<dbReference type="PROSITE" id="PS01228">
    <property type="entry name" value="COF_1"/>
    <property type="match status" value="1"/>
</dbReference>